<dbReference type="AlphaFoldDB" id="A0AAV3PDG3"/>
<proteinExistence type="predicted"/>
<dbReference type="EMBL" id="BAABME010001181">
    <property type="protein sequence ID" value="GAA0148077.1"/>
    <property type="molecule type" value="Genomic_DNA"/>
</dbReference>
<comment type="caution">
    <text evidence="1">The sequence shown here is derived from an EMBL/GenBank/DDBJ whole genome shotgun (WGS) entry which is preliminary data.</text>
</comment>
<sequence length="113" mass="13014">MGAPFGLRTPWDGQAFNFSFLLALRRGMKCYFEKMRGAFPSAVDIEVARRLIVWDRAMERRSRRRLHEARDEANSIFRAVCLYEGEDTANDAFLNGIELVRGALEDTVPEHHP</sequence>
<evidence type="ECO:0000313" key="1">
    <source>
        <dbReference type="EMBL" id="GAA0148077.1"/>
    </source>
</evidence>
<keyword evidence="2" id="KW-1185">Reference proteome</keyword>
<accession>A0AAV3PDG3</accession>
<organism evidence="1 2">
    <name type="scientific">Lithospermum erythrorhizon</name>
    <name type="common">Purple gromwell</name>
    <name type="synonym">Lithospermum officinale var. erythrorhizon</name>
    <dbReference type="NCBI Taxonomy" id="34254"/>
    <lineage>
        <taxon>Eukaryota</taxon>
        <taxon>Viridiplantae</taxon>
        <taxon>Streptophyta</taxon>
        <taxon>Embryophyta</taxon>
        <taxon>Tracheophyta</taxon>
        <taxon>Spermatophyta</taxon>
        <taxon>Magnoliopsida</taxon>
        <taxon>eudicotyledons</taxon>
        <taxon>Gunneridae</taxon>
        <taxon>Pentapetalae</taxon>
        <taxon>asterids</taxon>
        <taxon>lamiids</taxon>
        <taxon>Boraginales</taxon>
        <taxon>Boraginaceae</taxon>
        <taxon>Boraginoideae</taxon>
        <taxon>Lithospermeae</taxon>
        <taxon>Lithospermum</taxon>
    </lineage>
</organism>
<name>A0AAV3PDG3_LITER</name>
<reference evidence="1 2" key="1">
    <citation type="submission" date="2024-01" db="EMBL/GenBank/DDBJ databases">
        <title>The complete chloroplast genome sequence of Lithospermum erythrorhizon: insights into the phylogenetic relationship among Boraginaceae species and the maternal lineages of purple gromwells.</title>
        <authorList>
            <person name="Okada T."/>
            <person name="Watanabe K."/>
        </authorList>
    </citation>
    <scope>NUCLEOTIDE SEQUENCE [LARGE SCALE GENOMIC DNA]</scope>
</reference>
<evidence type="ECO:0000313" key="2">
    <source>
        <dbReference type="Proteomes" id="UP001454036"/>
    </source>
</evidence>
<dbReference type="Proteomes" id="UP001454036">
    <property type="component" value="Unassembled WGS sequence"/>
</dbReference>
<gene>
    <name evidence="1" type="ORF">LIER_07617</name>
</gene>
<protein>
    <submittedName>
        <fullName evidence="1">Uncharacterized protein</fullName>
    </submittedName>
</protein>